<feature type="non-terminal residue" evidence="2">
    <location>
        <position position="317"/>
    </location>
</feature>
<feature type="compositionally biased region" description="Low complexity" evidence="1">
    <location>
        <begin position="58"/>
        <end position="68"/>
    </location>
</feature>
<feature type="region of interest" description="Disordered" evidence="1">
    <location>
        <begin position="1"/>
        <end position="132"/>
    </location>
</feature>
<proteinExistence type="predicted"/>
<dbReference type="EMBL" id="CAJPVJ010005027">
    <property type="protein sequence ID" value="CAG2169150.1"/>
    <property type="molecule type" value="Genomic_DNA"/>
</dbReference>
<protein>
    <submittedName>
        <fullName evidence="2">Uncharacterized protein</fullName>
    </submittedName>
</protein>
<keyword evidence="3" id="KW-1185">Reference proteome</keyword>
<name>A0A7R9M492_9ACAR</name>
<gene>
    <name evidence="2" type="ORF">ONB1V03_LOCUS8634</name>
</gene>
<dbReference type="AlphaFoldDB" id="A0A7R9M492"/>
<evidence type="ECO:0000256" key="1">
    <source>
        <dbReference type="SAM" id="MobiDB-lite"/>
    </source>
</evidence>
<feature type="compositionally biased region" description="Basic and acidic residues" evidence="1">
    <location>
        <begin position="251"/>
        <end position="262"/>
    </location>
</feature>
<dbReference type="EMBL" id="OC919852">
    <property type="protein sequence ID" value="CAD7651966.1"/>
    <property type="molecule type" value="Genomic_DNA"/>
</dbReference>
<evidence type="ECO:0000313" key="2">
    <source>
        <dbReference type="EMBL" id="CAD7651966.1"/>
    </source>
</evidence>
<accession>A0A7R9M492</accession>
<feature type="region of interest" description="Disordered" evidence="1">
    <location>
        <begin position="148"/>
        <end position="317"/>
    </location>
</feature>
<sequence length="317" mass="34710">SVSVTPMAIHDNPNESIDDGITAPEPTPEIQKTRSKRIIESVDQTSKPVEKVTKKRGPAPGKAPKASATEPVVNEPTDDQNTDSNKTETSVKKTQKTTKKKVVIDLPSEPPTPKIKNTRSKRTIDSVDQTSKPIEKVTKKKVVIDLAPEPTPKIQKTRSKRIIESVDQTSKPVEKVTKKRGPAPGKAPKASAKQAMATEVPVQAIDNEKETQPKPRRGAPPVKAPKISAKQVKAPKTSAKQVKATEISIESTEHQKETEPKGRRGRKATKKAEEVVEVEVLSPDVPKTRNTRSKRHIDCVELSPKPANTRAKRKAKP</sequence>
<reference evidence="2" key="1">
    <citation type="submission" date="2020-11" db="EMBL/GenBank/DDBJ databases">
        <authorList>
            <person name="Tran Van P."/>
        </authorList>
    </citation>
    <scope>NUCLEOTIDE SEQUENCE</scope>
</reference>
<organism evidence="2">
    <name type="scientific">Oppiella nova</name>
    <dbReference type="NCBI Taxonomy" id="334625"/>
    <lineage>
        <taxon>Eukaryota</taxon>
        <taxon>Metazoa</taxon>
        <taxon>Ecdysozoa</taxon>
        <taxon>Arthropoda</taxon>
        <taxon>Chelicerata</taxon>
        <taxon>Arachnida</taxon>
        <taxon>Acari</taxon>
        <taxon>Acariformes</taxon>
        <taxon>Sarcoptiformes</taxon>
        <taxon>Oribatida</taxon>
        <taxon>Brachypylina</taxon>
        <taxon>Oppioidea</taxon>
        <taxon>Oppiidae</taxon>
        <taxon>Oppiella</taxon>
    </lineage>
</organism>
<dbReference type="Proteomes" id="UP000728032">
    <property type="component" value="Unassembled WGS sequence"/>
</dbReference>
<feature type="compositionally biased region" description="Low complexity" evidence="1">
    <location>
        <begin position="182"/>
        <end position="195"/>
    </location>
</feature>
<evidence type="ECO:0000313" key="3">
    <source>
        <dbReference type="Proteomes" id="UP000728032"/>
    </source>
</evidence>